<dbReference type="Proteomes" id="UP000005206">
    <property type="component" value="Chromosome 11"/>
</dbReference>
<proteinExistence type="predicted"/>
<dbReference type="VEuPathDB" id="FungiDB:NECHADRAFT_86603"/>
<dbReference type="GO" id="GO:0020037">
    <property type="term" value="F:heme binding"/>
    <property type="evidence" value="ECO:0007669"/>
    <property type="project" value="InterPro"/>
</dbReference>
<dbReference type="eggNOG" id="KOG0157">
    <property type="taxonomic scope" value="Eukaryota"/>
</dbReference>
<dbReference type="AlphaFoldDB" id="C7ZHD0"/>
<accession>C7ZHD0</accession>
<dbReference type="EMBL" id="GG698927">
    <property type="protein sequence ID" value="EEU36750.1"/>
    <property type="molecule type" value="Genomic_DNA"/>
</dbReference>
<dbReference type="PANTHER" id="PTHR24305:SF172">
    <property type="entry name" value="P450, PUTATIVE (EUROFUNG)-RELATED"/>
    <property type="match status" value="1"/>
</dbReference>
<dbReference type="GO" id="GO:0016705">
    <property type="term" value="F:oxidoreductase activity, acting on paired donors, with incorporation or reduction of molecular oxygen"/>
    <property type="evidence" value="ECO:0007669"/>
    <property type="project" value="InterPro"/>
</dbReference>
<feature type="region of interest" description="Disordered" evidence="4">
    <location>
        <begin position="115"/>
        <end position="140"/>
    </location>
</feature>
<evidence type="ECO:0008006" key="7">
    <source>
        <dbReference type="Google" id="ProtNLM"/>
    </source>
</evidence>
<sequence>MRGSNSRLERNRRMEKLDDTFQALTRHQTGTPHNLEWGQVVVEVNIMTNAGSVATAVALTNVFYRVIRTPRARALLRKEPDAALEPDKVIALDDKAKHPPYLRACLHECPRLFPPTTHGLPRKTSPDGLNVIRPRKQDSP</sequence>
<dbReference type="KEGG" id="nhe:NECHADRAFT_86603"/>
<protein>
    <recommendedName>
        <fullName evidence="7">Cytochrome P450</fullName>
    </recommendedName>
</protein>
<evidence type="ECO:0000256" key="4">
    <source>
        <dbReference type="SAM" id="MobiDB-lite"/>
    </source>
</evidence>
<keyword evidence="3" id="KW-0408">Iron</keyword>
<dbReference type="OrthoDB" id="2789670at2759"/>
<dbReference type="PANTHER" id="PTHR24305">
    <property type="entry name" value="CYTOCHROME P450"/>
    <property type="match status" value="1"/>
</dbReference>
<evidence type="ECO:0000256" key="2">
    <source>
        <dbReference type="ARBA" id="ARBA00022723"/>
    </source>
</evidence>
<reference evidence="5 6" key="1">
    <citation type="journal article" date="2009" name="PLoS Genet.">
        <title>The genome of Nectria haematococca: contribution of supernumerary chromosomes to gene expansion.</title>
        <authorList>
            <person name="Coleman J.J."/>
            <person name="Rounsley S.D."/>
            <person name="Rodriguez-Carres M."/>
            <person name="Kuo A."/>
            <person name="Wasmann C.C."/>
            <person name="Grimwood J."/>
            <person name="Schmutz J."/>
            <person name="Taga M."/>
            <person name="White G.J."/>
            <person name="Zhou S."/>
            <person name="Schwartz D.C."/>
            <person name="Freitag M."/>
            <person name="Ma L.J."/>
            <person name="Danchin E.G."/>
            <person name="Henrissat B."/>
            <person name="Coutinho P.M."/>
            <person name="Nelson D.R."/>
            <person name="Straney D."/>
            <person name="Napoli C.A."/>
            <person name="Barker B.M."/>
            <person name="Gribskov M."/>
            <person name="Rep M."/>
            <person name="Kroken S."/>
            <person name="Molnar I."/>
            <person name="Rensing C."/>
            <person name="Kennell J.C."/>
            <person name="Zamora J."/>
            <person name="Farman M.L."/>
            <person name="Selker E.U."/>
            <person name="Salamov A."/>
            <person name="Shapiro H."/>
            <person name="Pangilinan J."/>
            <person name="Lindquist E."/>
            <person name="Lamers C."/>
            <person name="Grigoriev I.V."/>
            <person name="Geiser D.M."/>
            <person name="Covert S.F."/>
            <person name="Temporini E."/>
            <person name="Vanetten H.D."/>
        </authorList>
    </citation>
    <scope>NUCLEOTIDE SEQUENCE [LARGE SCALE GENOMIC DNA]</scope>
    <source>
        <strain evidence="6">ATCC MYA-4622 / CBS 123669 / FGSC 9596 / NRRL 45880 / 77-13-4</strain>
    </source>
</reference>
<dbReference type="SUPFAM" id="SSF48264">
    <property type="entry name" value="Cytochrome P450"/>
    <property type="match status" value="1"/>
</dbReference>
<dbReference type="GeneID" id="9669541"/>
<evidence type="ECO:0000256" key="1">
    <source>
        <dbReference type="ARBA" id="ARBA00022617"/>
    </source>
</evidence>
<dbReference type="InterPro" id="IPR036396">
    <property type="entry name" value="Cyt_P450_sf"/>
</dbReference>
<dbReference type="Pfam" id="PF00067">
    <property type="entry name" value="p450"/>
    <property type="match status" value="1"/>
</dbReference>
<evidence type="ECO:0000313" key="6">
    <source>
        <dbReference type="Proteomes" id="UP000005206"/>
    </source>
</evidence>
<dbReference type="GO" id="GO:0004497">
    <property type="term" value="F:monooxygenase activity"/>
    <property type="evidence" value="ECO:0007669"/>
    <property type="project" value="InterPro"/>
</dbReference>
<evidence type="ECO:0000256" key="3">
    <source>
        <dbReference type="ARBA" id="ARBA00023004"/>
    </source>
</evidence>
<keyword evidence="6" id="KW-1185">Reference proteome</keyword>
<dbReference type="GO" id="GO:0005506">
    <property type="term" value="F:iron ion binding"/>
    <property type="evidence" value="ECO:0007669"/>
    <property type="project" value="InterPro"/>
</dbReference>
<keyword evidence="1" id="KW-0349">Heme</keyword>
<dbReference type="InParanoid" id="C7ZHD0"/>
<dbReference type="RefSeq" id="XP_003042463.1">
    <property type="nucleotide sequence ID" value="XM_003042417.1"/>
</dbReference>
<dbReference type="InterPro" id="IPR050121">
    <property type="entry name" value="Cytochrome_P450_monoxygenase"/>
</dbReference>
<dbReference type="HOGENOM" id="CLU_1835663_0_0_1"/>
<gene>
    <name evidence="5" type="ORF">NECHADRAFT_86603</name>
</gene>
<keyword evidence="2" id="KW-0479">Metal-binding</keyword>
<dbReference type="STRING" id="660122.C7ZHD0"/>
<name>C7ZHD0_FUSV7</name>
<dbReference type="Gene3D" id="1.10.630.10">
    <property type="entry name" value="Cytochrome P450"/>
    <property type="match status" value="1"/>
</dbReference>
<organism evidence="5 6">
    <name type="scientific">Fusarium vanettenii (strain ATCC MYA-4622 / CBS 123669 / FGSC 9596 / NRRL 45880 / 77-13-4)</name>
    <name type="common">Fusarium solani subsp. pisi</name>
    <dbReference type="NCBI Taxonomy" id="660122"/>
    <lineage>
        <taxon>Eukaryota</taxon>
        <taxon>Fungi</taxon>
        <taxon>Dikarya</taxon>
        <taxon>Ascomycota</taxon>
        <taxon>Pezizomycotina</taxon>
        <taxon>Sordariomycetes</taxon>
        <taxon>Hypocreomycetidae</taxon>
        <taxon>Hypocreales</taxon>
        <taxon>Nectriaceae</taxon>
        <taxon>Fusarium</taxon>
        <taxon>Fusarium solani species complex</taxon>
        <taxon>Fusarium vanettenii</taxon>
    </lineage>
</organism>
<dbReference type="InterPro" id="IPR001128">
    <property type="entry name" value="Cyt_P450"/>
</dbReference>
<evidence type="ECO:0000313" key="5">
    <source>
        <dbReference type="EMBL" id="EEU36750.1"/>
    </source>
</evidence>